<gene>
    <name evidence="1" type="ORF">IDJ77_06415</name>
</gene>
<comment type="caution">
    <text evidence="1">The sequence shown here is derived from an EMBL/GenBank/DDBJ whole genome shotgun (WGS) entry which is preliminary data.</text>
</comment>
<reference evidence="1 2" key="1">
    <citation type="submission" date="2020-09" db="EMBL/GenBank/DDBJ databases">
        <title>Novel species of Mucilaginibacter isolated from a glacier on the Tibetan Plateau.</title>
        <authorList>
            <person name="Liu Q."/>
            <person name="Xin Y.-H."/>
        </authorList>
    </citation>
    <scope>NUCLEOTIDE SEQUENCE [LARGE SCALE GENOMIC DNA]</scope>
    <source>
        <strain evidence="1 2">ZT4R22</strain>
    </source>
</reference>
<dbReference type="EMBL" id="JACWMY010000003">
    <property type="protein sequence ID" value="MBD1363437.1"/>
    <property type="molecule type" value="Genomic_DNA"/>
</dbReference>
<sequence>MWKFYLIIISNTLNIKTTQVAERLGLDTSIFKTVNFMSAQKIGSVSIGLINENITIVSDELALEFLETDAKQAELDLVKLFPGSKITVLVANPTVNLYGFSLIENGKRIRVKSGADDDVYIDFGKPVSYELQLSAEKIFSDEELQEITEENGKDGLQRILDNERGVRTTLHLEEMLLGKGEMVSNITLTNYPNKK</sequence>
<dbReference type="Proteomes" id="UP000606600">
    <property type="component" value="Unassembled WGS sequence"/>
</dbReference>
<keyword evidence="2" id="KW-1185">Reference proteome</keyword>
<evidence type="ECO:0000313" key="2">
    <source>
        <dbReference type="Proteomes" id="UP000606600"/>
    </source>
</evidence>
<protein>
    <submittedName>
        <fullName evidence="1">Uncharacterized protein</fullName>
    </submittedName>
</protein>
<evidence type="ECO:0000313" key="1">
    <source>
        <dbReference type="EMBL" id="MBD1363437.1"/>
    </source>
</evidence>
<accession>A0ABR7WQ99</accession>
<organism evidence="1 2">
    <name type="scientific">Mucilaginibacter pankratovii</name>
    <dbReference type="NCBI Taxonomy" id="2772110"/>
    <lineage>
        <taxon>Bacteria</taxon>
        <taxon>Pseudomonadati</taxon>
        <taxon>Bacteroidota</taxon>
        <taxon>Sphingobacteriia</taxon>
        <taxon>Sphingobacteriales</taxon>
        <taxon>Sphingobacteriaceae</taxon>
        <taxon>Mucilaginibacter</taxon>
    </lineage>
</organism>
<name>A0ABR7WQ99_9SPHI</name>
<dbReference type="RefSeq" id="WP_191188113.1">
    <property type="nucleotide sequence ID" value="NZ_JACWMY010000003.1"/>
</dbReference>
<proteinExistence type="predicted"/>